<proteinExistence type="predicted"/>
<gene>
    <name evidence="2" type="ORF">J2Z66_000335</name>
</gene>
<feature type="domain" description="VOC" evidence="1">
    <location>
        <begin position="12"/>
        <end position="125"/>
    </location>
</feature>
<keyword evidence="3" id="KW-1185">Reference proteome</keyword>
<dbReference type="InterPro" id="IPR004360">
    <property type="entry name" value="Glyas_Fos-R_dOase_dom"/>
</dbReference>
<reference evidence="2 3" key="1">
    <citation type="submission" date="2021-03" db="EMBL/GenBank/DDBJ databases">
        <title>Genomic Encyclopedia of Type Strains, Phase IV (KMG-IV): sequencing the most valuable type-strain genomes for metagenomic binning, comparative biology and taxonomic classification.</title>
        <authorList>
            <person name="Goeker M."/>
        </authorList>
    </citation>
    <scope>NUCLEOTIDE SEQUENCE [LARGE SCALE GENOMIC DNA]</scope>
    <source>
        <strain evidence="2 3">DSM 26048</strain>
    </source>
</reference>
<sequence>MTKKFMPYHFVGIDHVQLAAPKGCEEEARNFYHGLLGMEEIEKPEKLKTRGGVWFQCGKQQVHIGVENDFNPAKKAHPAFEVHNVSALQEHLAQLIPVQEDYAVEGVKRIFVEDPFGNRIEFLERIREVAK</sequence>
<dbReference type="Proteomes" id="UP001519287">
    <property type="component" value="Unassembled WGS sequence"/>
</dbReference>
<protein>
    <submittedName>
        <fullName evidence="2">Catechol 2,3-dioxygenase-like lactoylglutathione lyase family enzyme</fullName>
    </submittedName>
</protein>
<name>A0ABS4IMF6_9BACL</name>
<dbReference type="PANTHER" id="PTHR39175:SF1">
    <property type="entry name" value="FAMILY PROTEIN, PUTATIVE (AFU_ORTHOLOGUE AFUA_3G15060)-RELATED"/>
    <property type="match status" value="1"/>
</dbReference>
<dbReference type="EMBL" id="JAGGLB010000001">
    <property type="protein sequence ID" value="MBP1988740.1"/>
    <property type="molecule type" value="Genomic_DNA"/>
</dbReference>
<dbReference type="InterPro" id="IPR037523">
    <property type="entry name" value="VOC_core"/>
</dbReference>
<evidence type="ECO:0000313" key="3">
    <source>
        <dbReference type="Proteomes" id="UP001519287"/>
    </source>
</evidence>
<dbReference type="InterPro" id="IPR029068">
    <property type="entry name" value="Glyas_Bleomycin-R_OHBP_Dase"/>
</dbReference>
<dbReference type="Gene3D" id="3.10.180.10">
    <property type="entry name" value="2,3-Dihydroxybiphenyl 1,2-Dioxygenase, domain 1"/>
    <property type="match status" value="1"/>
</dbReference>
<organism evidence="2 3">
    <name type="scientific">Paenibacillus eucommiae</name>
    <dbReference type="NCBI Taxonomy" id="1355755"/>
    <lineage>
        <taxon>Bacteria</taxon>
        <taxon>Bacillati</taxon>
        <taxon>Bacillota</taxon>
        <taxon>Bacilli</taxon>
        <taxon>Bacillales</taxon>
        <taxon>Paenibacillaceae</taxon>
        <taxon>Paenibacillus</taxon>
    </lineage>
</organism>
<dbReference type="PANTHER" id="PTHR39175">
    <property type="entry name" value="FAMILY PROTEIN, PUTATIVE (AFU_ORTHOLOGUE AFUA_3G15060)-RELATED"/>
    <property type="match status" value="1"/>
</dbReference>
<dbReference type="PROSITE" id="PS51819">
    <property type="entry name" value="VOC"/>
    <property type="match status" value="1"/>
</dbReference>
<dbReference type="SUPFAM" id="SSF54593">
    <property type="entry name" value="Glyoxalase/Bleomycin resistance protein/Dihydroxybiphenyl dioxygenase"/>
    <property type="match status" value="1"/>
</dbReference>
<dbReference type="Pfam" id="PF00903">
    <property type="entry name" value="Glyoxalase"/>
    <property type="match status" value="1"/>
</dbReference>
<evidence type="ECO:0000259" key="1">
    <source>
        <dbReference type="PROSITE" id="PS51819"/>
    </source>
</evidence>
<comment type="caution">
    <text evidence="2">The sequence shown here is derived from an EMBL/GenBank/DDBJ whole genome shotgun (WGS) entry which is preliminary data.</text>
</comment>
<accession>A0ABS4IMF6</accession>
<evidence type="ECO:0000313" key="2">
    <source>
        <dbReference type="EMBL" id="MBP1988740.1"/>
    </source>
</evidence>